<dbReference type="EMBL" id="JAOQJX010000034">
    <property type="protein sequence ID" value="MCU6748751.1"/>
    <property type="molecule type" value="Genomic_DNA"/>
</dbReference>
<proteinExistence type="predicted"/>
<keyword evidence="3" id="KW-1185">Reference proteome</keyword>
<protein>
    <submittedName>
        <fullName evidence="2">Aminoacyl-histidine dipeptidase</fullName>
    </submittedName>
</protein>
<comment type="caution">
    <text evidence="2">The sequence shown here is derived from an EMBL/GenBank/DDBJ whole genome shotgun (WGS) entry which is preliminary data.</text>
</comment>
<dbReference type="Pfam" id="PF07687">
    <property type="entry name" value="M20_dimer"/>
    <property type="match status" value="1"/>
</dbReference>
<accession>A0ABT2TG25</accession>
<dbReference type="CDD" id="cd03890">
    <property type="entry name" value="M20_pepD"/>
    <property type="match status" value="1"/>
</dbReference>
<evidence type="ECO:0000259" key="1">
    <source>
        <dbReference type="Pfam" id="PF07687"/>
    </source>
</evidence>
<dbReference type="InterPro" id="IPR011650">
    <property type="entry name" value="Peptidase_M20_dimer"/>
</dbReference>
<reference evidence="2 3" key="1">
    <citation type="journal article" date="2021" name="ISME Commun">
        <title>Automated analysis of genomic sequences facilitates high-throughput and comprehensive description of bacteria.</title>
        <authorList>
            <person name="Hitch T.C.A."/>
        </authorList>
    </citation>
    <scope>NUCLEOTIDE SEQUENCE [LARGE SCALE GENOMIC DNA]</scope>
    <source>
        <strain evidence="2 3">H2_18</strain>
    </source>
</reference>
<feature type="domain" description="Peptidase M20 dimerisation" evidence="1">
    <location>
        <begin position="206"/>
        <end position="268"/>
    </location>
</feature>
<dbReference type="Pfam" id="PF01546">
    <property type="entry name" value="Peptidase_M20"/>
    <property type="match status" value="1"/>
</dbReference>
<dbReference type="NCBIfam" id="TIGR01893">
    <property type="entry name" value="aa-his-dipept"/>
    <property type="match status" value="1"/>
</dbReference>
<dbReference type="PRINTS" id="PR00934">
    <property type="entry name" value="XHISDIPTASE"/>
</dbReference>
<evidence type="ECO:0000313" key="3">
    <source>
        <dbReference type="Proteomes" id="UP001652394"/>
    </source>
</evidence>
<dbReference type="SUPFAM" id="SSF53187">
    <property type="entry name" value="Zn-dependent exopeptidases"/>
    <property type="match status" value="1"/>
</dbReference>
<gene>
    <name evidence="2" type="ORF">OCV51_13980</name>
</gene>
<dbReference type="PANTHER" id="PTHR43501">
    <property type="entry name" value="CYTOSOL NON-SPECIFIC DIPEPTIDASE"/>
    <property type="match status" value="1"/>
</dbReference>
<organism evidence="2 3">
    <name type="scientific">Faecalicatena acetigenes</name>
    <dbReference type="NCBI Taxonomy" id="2981790"/>
    <lineage>
        <taxon>Bacteria</taxon>
        <taxon>Bacillati</taxon>
        <taxon>Bacillota</taxon>
        <taxon>Clostridia</taxon>
        <taxon>Lachnospirales</taxon>
        <taxon>Lachnospiraceae</taxon>
        <taxon>Faecalicatena</taxon>
    </lineage>
</organism>
<dbReference type="PANTHER" id="PTHR43501:SF1">
    <property type="entry name" value="CYTOSOL NON-SPECIFIC DIPEPTIDASE"/>
    <property type="match status" value="1"/>
</dbReference>
<dbReference type="RefSeq" id="WP_059066175.1">
    <property type="nucleotide sequence ID" value="NZ_JAOQJX010000034.1"/>
</dbReference>
<evidence type="ECO:0000313" key="2">
    <source>
        <dbReference type="EMBL" id="MCU6748751.1"/>
    </source>
</evidence>
<sequence>MDYKIKGYKPAQLFHFFEEISAIPRGSGNEKQISDYLVSFAQKRNLWVYQDSDHNVIIKKEGSKNAAALPPVMLQGHIDMVCEKNKTVQHDFTKEGLNLEVKDGILYADGTTLGADNGVAVALMLMVLDDEDITHPPLECVFTTAEEVGLLGAKALDKSLLSARTMINMDSEEEGIATVSCAGGVRIELSKTAEKQVLDGTVLHLSIKGLLGGHSGSDIHKERHNANLLMARICCRLLEGSAYHLVELNGGNKDNAIPRDCDATLLFTDQSAAVKAEELARHLFGQFQDEILPDEPAFSWEVTMEKDSYAKAFTAEDSRAFLLAMYLAPNGVQKRNLKMDGFVVASSNLGVVRTEENKQTIIFSPRSSVSSLLEELKAHFRILAKTFGFTAAFIGEYPGWSYNETSAIRKVFQESYQELFGQPLRIEAIHAGLECGLFCDAIPGLDAIAVGPTILDCHTPQEHLPLDSFARFYQFLKDVLQRLANGNIPS</sequence>
<name>A0ABT2TG25_9FIRM</name>
<dbReference type="InterPro" id="IPR002933">
    <property type="entry name" value="Peptidase_M20"/>
</dbReference>
<dbReference type="InterPro" id="IPR001160">
    <property type="entry name" value="Peptidase_M20C"/>
</dbReference>
<dbReference type="PIRSF" id="PIRSF016599">
    <property type="entry name" value="Xaa-His_dipept"/>
    <property type="match status" value="1"/>
</dbReference>
<dbReference type="Proteomes" id="UP001652394">
    <property type="component" value="Unassembled WGS sequence"/>
</dbReference>
<dbReference type="Gene3D" id="3.40.630.10">
    <property type="entry name" value="Zn peptidases"/>
    <property type="match status" value="2"/>
</dbReference>